<evidence type="ECO:0000313" key="2">
    <source>
        <dbReference type="EMBL" id="MDT0351876.1"/>
    </source>
</evidence>
<dbReference type="GO" id="GO:0102482">
    <property type="term" value="F:5-deoxy-D-glucuronate isomerase activity"/>
    <property type="evidence" value="ECO:0007669"/>
    <property type="project" value="UniProtKB-EC"/>
</dbReference>
<organism evidence="2 3">
    <name type="scientific">Pseudonocardia charpentierae</name>
    <dbReference type="NCBI Taxonomy" id="3075545"/>
    <lineage>
        <taxon>Bacteria</taxon>
        <taxon>Bacillati</taxon>
        <taxon>Actinomycetota</taxon>
        <taxon>Actinomycetes</taxon>
        <taxon>Pseudonocardiales</taxon>
        <taxon>Pseudonocardiaceae</taxon>
        <taxon>Pseudonocardia</taxon>
    </lineage>
</organism>
<keyword evidence="3" id="KW-1185">Reference proteome</keyword>
<dbReference type="PIRSF" id="PIRSF036628">
    <property type="entry name" value="IolB"/>
    <property type="match status" value="1"/>
</dbReference>
<reference evidence="3" key="1">
    <citation type="submission" date="2023-07" db="EMBL/GenBank/DDBJ databases">
        <title>30 novel species of actinomycetes from the DSMZ collection.</title>
        <authorList>
            <person name="Nouioui I."/>
        </authorList>
    </citation>
    <scope>NUCLEOTIDE SEQUENCE [LARGE SCALE GENOMIC DNA]</scope>
    <source>
        <strain evidence="3">DSM 45834</strain>
    </source>
</reference>
<dbReference type="NCBIfam" id="TIGR04378">
    <property type="entry name" value="myo_inos_iolB"/>
    <property type="match status" value="1"/>
</dbReference>
<name>A0ABU2ND64_9PSEU</name>
<keyword evidence="1 2" id="KW-0413">Isomerase</keyword>
<dbReference type="SUPFAM" id="SSF51182">
    <property type="entry name" value="RmlC-like cupins"/>
    <property type="match status" value="1"/>
</dbReference>
<dbReference type="EC" id="5.3.1.30" evidence="2"/>
<dbReference type="RefSeq" id="WP_311558363.1">
    <property type="nucleotide sequence ID" value="NZ_JAVREJ010000015.1"/>
</dbReference>
<sequence>MVDKLEVVVPAGTGGEGDYSLSITPERAGWAHSSLNVLELAAGGTHTFETGESEWVVLPLTGSCTVACRDAEGRDETFTLAGRRGVFTRVTDFAYVPRDATATVSSEAGGRFALCGARANRRLTARYGPAEGVQVELRGAGQASRQVNNFCTPATFEADKMIAVEVITPGGNWSSFPPHKHDEAGEGESRLEEVYYFEADSAYPAGQAGACGYQRVYSSGPGKEIDVCAEVRTGDAILIPYGWHGPAMAAPGYDLYYLNVMAGPDPERVWKICDDPAHAWVRTLWDDQEIDSRLPLTTTVENSRTEKEEVR</sequence>
<protein>
    <submittedName>
        <fullName evidence="2">5-deoxy-glucuronate isomerase</fullName>
        <ecNumber evidence="2">5.3.1.30</ecNumber>
    </submittedName>
</protein>
<dbReference type="InterPro" id="IPR011051">
    <property type="entry name" value="RmlC_Cupin_sf"/>
</dbReference>
<comment type="caution">
    <text evidence="2">The sequence shown here is derived from an EMBL/GenBank/DDBJ whole genome shotgun (WGS) entry which is preliminary data.</text>
</comment>
<proteinExistence type="predicted"/>
<dbReference type="PANTHER" id="PTHR39193:SF1">
    <property type="entry name" value="5-DEOXY-GLUCURONATE ISOMERASE"/>
    <property type="match status" value="1"/>
</dbReference>
<dbReference type="PANTHER" id="PTHR39193">
    <property type="entry name" value="5-DEOXY-GLUCURONATE ISOMERASE"/>
    <property type="match status" value="1"/>
</dbReference>
<dbReference type="Gene3D" id="2.60.120.10">
    <property type="entry name" value="Jelly Rolls"/>
    <property type="match status" value="2"/>
</dbReference>
<gene>
    <name evidence="2" type="primary">iolB</name>
    <name evidence="2" type="ORF">RM445_20325</name>
</gene>
<dbReference type="Proteomes" id="UP001183202">
    <property type="component" value="Unassembled WGS sequence"/>
</dbReference>
<dbReference type="EMBL" id="JAVREJ010000015">
    <property type="protein sequence ID" value="MDT0351876.1"/>
    <property type="molecule type" value="Genomic_DNA"/>
</dbReference>
<dbReference type="Pfam" id="PF04962">
    <property type="entry name" value="KduI"/>
    <property type="match status" value="1"/>
</dbReference>
<dbReference type="InterPro" id="IPR014710">
    <property type="entry name" value="RmlC-like_jellyroll"/>
</dbReference>
<evidence type="ECO:0000313" key="3">
    <source>
        <dbReference type="Proteomes" id="UP001183202"/>
    </source>
</evidence>
<evidence type="ECO:0000256" key="1">
    <source>
        <dbReference type="ARBA" id="ARBA00023235"/>
    </source>
</evidence>
<dbReference type="InterPro" id="IPR021120">
    <property type="entry name" value="KduI/IolB_isomerase"/>
</dbReference>
<dbReference type="InterPro" id="IPR024203">
    <property type="entry name" value="Deoxy-glucuronate_isom_IolB"/>
</dbReference>
<accession>A0ABU2ND64</accession>